<dbReference type="GO" id="GO:0015159">
    <property type="term" value="F:polysaccharide transmembrane transporter activity"/>
    <property type="evidence" value="ECO:0007669"/>
    <property type="project" value="InterPro"/>
</dbReference>
<proteinExistence type="predicted"/>
<dbReference type="PANTHER" id="PTHR33619:SF3">
    <property type="entry name" value="POLYSACCHARIDE EXPORT PROTEIN GFCE-RELATED"/>
    <property type="match status" value="1"/>
</dbReference>
<dbReference type="Gene3D" id="3.10.560.10">
    <property type="entry name" value="Outer membrane lipoprotein wza domain like"/>
    <property type="match status" value="1"/>
</dbReference>
<keyword evidence="1" id="KW-0732">Signal</keyword>
<organism evidence="4 5">
    <name type="scientific">Hyphomicrobium facile</name>
    <dbReference type="NCBI Taxonomy" id="51670"/>
    <lineage>
        <taxon>Bacteria</taxon>
        <taxon>Pseudomonadati</taxon>
        <taxon>Pseudomonadota</taxon>
        <taxon>Alphaproteobacteria</taxon>
        <taxon>Hyphomicrobiales</taxon>
        <taxon>Hyphomicrobiaceae</taxon>
        <taxon>Hyphomicrobium</taxon>
    </lineage>
</organism>
<feature type="domain" description="Soluble ligand binding" evidence="3">
    <location>
        <begin position="168"/>
        <end position="211"/>
    </location>
</feature>
<protein>
    <submittedName>
        <fullName evidence="4">Polysaccharide export outer membrane protein</fullName>
    </submittedName>
</protein>
<dbReference type="STRING" id="51670.SAMN04488557_2380"/>
<dbReference type="Pfam" id="PF10531">
    <property type="entry name" value="SLBB"/>
    <property type="match status" value="1"/>
</dbReference>
<dbReference type="InterPro" id="IPR049712">
    <property type="entry name" value="Poly_export"/>
</dbReference>
<name>A0A1I7NIW8_9HYPH</name>
<gene>
    <name evidence="4" type="ORF">SAMN04488557_2380</name>
</gene>
<sequence length="271" mass="28573">MPYRKAPDRSDSVKDRKSARGALFPALMLALMLGGCGASLGESAHLTGTASVTNKSEASAESSHPAIALGATESRQAAELTSMSNPANAGYKIGPMDVVEVSVFQVPELSKTVQVAANGTINLPLAGEIQAVGKTPRDVERDLTKRLGRDYLQSPQVNVYIKEYNSQRVTVDGSVKKPGVYPLRGPTTLLQVIATADGFTETADASVAIFRNSNGAKSAAKFDVGEIRSGKAKDPAIVEGDVVVVSSSAMKESYQALLKVLPVTNFFVPFL</sequence>
<dbReference type="Pfam" id="PF02563">
    <property type="entry name" value="Poly_export"/>
    <property type="match status" value="1"/>
</dbReference>
<evidence type="ECO:0000313" key="4">
    <source>
        <dbReference type="EMBL" id="SFV34612.1"/>
    </source>
</evidence>
<dbReference type="AlphaFoldDB" id="A0A1I7NIW8"/>
<evidence type="ECO:0000313" key="5">
    <source>
        <dbReference type="Proteomes" id="UP000199423"/>
    </source>
</evidence>
<feature type="domain" description="Polysaccharide export protein N-terminal" evidence="2">
    <location>
        <begin position="86"/>
        <end position="161"/>
    </location>
</feature>
<evidence type="ECO:0000259" key="3">
    <source>
        <dbReference type="Pfam" id="PF10531"/>
    </source>
</evidence>
<dbReference type="InterPro" id="IPR019554">
    <property type="entry name" value="Soluble_ligand-bd"/>
</dbReference>
<evidence type="ECO:0000259" key="2">
    <source>
        <dbReference type="Pfam" id="PF02563"/>
    </source>
</evidence>
<accession>A0A1I7NIW8</accession>
<dbReference type="EMBL" id="FPCH01000002">
    <property type="protein sequence ID" value="SFV34612.1"/>
    <property type="molecule type" value="Genomic_DNA"/>
</dbReference>
<dbReference type="InterPro" id="IPR003715">
    <property type="entry name" value="Poly_export_N"/>
</dbReference>
<dbReference type="RefSeq" id="WP_092867867.1">
    <property type="nucleotide sequence ID" value="NZ_FPCH01000002.1"/>
</dbReference>
<evidence type="ECO:0000256" key="1">
    <source>
        <dbReference type="ARBA" id="ARBA00022729"/>
    </source>
</evidence>
<dbReference type="Proteomes" id="UP000199423">
    <property type="component" value="Unassembled WGS sequence"/>
</dbReference>
<dbReference type="PANTHER" id="PTHR33619">
    <property type="entry name" value="POLYSACCHARIDE EXPORT PROTEIN GFCE-RELATED"/>
    <property type="match status" value="1"/>
</dbReference>
<keyword evidence="5" id="KW-1185">Reference proteome</keyword>
<dbReference type="Gene3D" id="3.30.1950.10">
    <property type="entry name" value="wza like domain"/>
    <property type="match status" value="1"/>
</dbReference>
<reference evidence="5" key="1">
    <citation type="submission" date="2016-10" db="EMBL/GenBank/DDBJ databases">
        <authorList>
            <person name="Varghese N."/>
            <person name="Submissions S."/>
        </authorList>
    </citation>
    <scope>NUCLEOTIDE SEQUENCE [LARGE SCALE GENOMIC DNA]</scope>
    <source>
        <strain evidence="5">DSM 1565</strain>
    </source>
</reference>
<dbReference type="OrthoDB" id="8410640at2"/>